<gene>
    <name evidence="13" type="ORF">KSB_08170</name>
</gene>
<evidence type="ECO:0000256" key="7">
    <source>
        <dbReference type="ARBA" id="ARBA00023008"/>
    </source>
</evidence>
<comment type="subcellular location">
    <subcellularLocation>
        <location evidence="1">Cell membrane</location>
        <topology evidence="1">Multi-pass membrane protein</topology>
    </subcellularLocation>
</comment>
<organism evidence="13 14">
    <name type="scientific">Ktedonobacter robiniae</name>
    <dbReference type="NCBI Taxonomy" id="2778365"/>
    <lineage>
        <taxon>Bacteria</taxon>
        <taxon>Bacillati</taxon>
        <taxon>Chloroflexota</taxon>
        <taxon>Ktedonobacteria</taxon>
        <taxon>Ktedonobacterales</taxon>
        <taxon>Ktedonobacteraceae</taxon>
        <taxon>Ktedonobacter</taxon>
    </lineage>
</organism>
<dbReference type="Pfam" id="PF13115">
    <property type="entry name" value="YtkA"/>
    <property type="match status" value="1"/>
</dbReference>
<dbReference type="InterPro" id="IPR008457">
    <property type="entry name" value="Cu-R_CopD_dom"/>
</dbReference>
<evidence type="ECO:0000313" key="14">
    <source>
        <dbReference type="Proteomes" id="UP000654345"/>
    </source>
</evidence>
<feature type="domain" description="Copper resistance protein D" evidence="11">
    <location>
        <begin position="380"/>
        <end position="502"/>
    </location>
</feature>
<keyword evidence="8 9" id="KW-0472">Membrane</keyword>
<protein>
    <submittedName>
        <fullName evidence="13">Copper resistance protein</fullName>
    </submittedName>
</protein>
<dbReference type="SUPFAM" id="SSF81296">
    <property type="entry name" value="E set domains"/>
    <property type="match status" value="1"/>
</dbReference>
<name>A0ABQ3UI04_9CHLR</name>
<evidence type="ECO:0000256" key="6">
    <source>
        <dbReference type="ARBA" id="ARBA00022989"/>
    </source>
</evidence>
<sequence>MANMSVLAFASKHYRWTLWRKGACALLFCLLIFLLHPLPALAHAQYDHSDPAANATLPSGQPPAQVKVWFTERIEPAFSKLEVYNKARQRVDAGDSHMIPNDDSGLMVSLRSQLPDGGYTVVFRNVSRDDGHAVVGSFSFVVGNMPQPPPDNALLQQLQTSGDNFNVWSVAIRWLNYLGMAGLVGALTFLLLVLRPAQVRLAADSLIKSDRELLRVRSERAIQAIVVGSLALLLVGWFAFTLYQASVASDSSIWQAFGNGTVRSLLFESHFGSTWLPRLGLIVLGMVLWLFWRYGVHEGSISYLLPVYLFLLGIGVMTTTSLDSHAAANHDPGLWILFDVLHLSATGFWIGGLFAFVLILPATLYILLPGTGDRTRFFAALIPHFSRVALASVICLSVTGILEAGSHVSGDGWLSVPAWWQLLTSPYGIALEIKVGLFAVLIGLGAFALRRVSPRMRRYAADPSKETGAASFAAGSLQRTFRRSILIEVGIGVLLLLVVGGLTSLSPPTQASTRTGNALLQQGQMGDLSYRLAVTPGTIGSNAFELSLTDANGKPVTKTNAVLLRFTMLDMEMGVQELVLQPVAGKPGLYSSTDSILSMGGDWQIAILVRRPGMDDVRTSFKIVVHE</sequence>
<feature type="transmembrane region" description="Helical" evidence="9">
    <location>
        <begin position="221"/>
        <end position="240"/>
    </location>
</feature>
<dbReference type="InterPro" id="IPR007348">
    <property type="entry name" value="CopC_dom"/>
</dbReference>
<keyword evidence="14" id="KW-1185">Reference proteome</keyword>
<evidence type="ECO:0000256" key="8">
    <source>
        <dbReference type="ARBA" id="ARBA00023136"/>
    </source>
</evidence>
<evidence type="ECO:0000256" key="1">
    <source>
        <dbReference type="ARBA" id="ARBA00004651"/>
    </source>
</evidence>
<dbReference type="Gene3D" id="2.60.40.1220">
    <property type="match status" value="1"/>
</dbReference>
<dbReference type="Pfam" id="PF05425">
    <property type="entry name" value="CopD"/>
    <property type="match status" value="1"/>
</dbReference>
<evidence type="ECO:0000256" key="4">
    <source>
        <dbReference type="ARBA" id="ARBA00022723"/>
    </source>
</evidence>
<keyword evidence="3 9" id="KW-0812">Transmembrane</keyword>
<feature type="domain" description="YtkA-like" evidence="12">
    <location>
        <begin position="527"/>
        <end position="606"/>
    </location>
</feature>
<dbReference type="InterPro" id="IPR032694">
    <property type="entry name" value="CopC/D"/>
</dbReference>
<dbReference type="Proteomes" id="UP000654345">
    <property type="component" value="Unassembled WGS sequence"/>
</dbReference>
<evidence type="ECO:0000256" key="9">
    <source>
        <dbReference type="SAM" id="Phobius"/>
    </source>
</evidence>
<evidence type="ECO:0000256" key="5">
    <source>
        <dbReference type="ARBA" id="ARBA00022729"/>
    </source>
</evidence>
<comment type="caution">
    <text evidence="13">The sequence shown here is derived from an EMBL/GenBank/DDBJ whole genome shotgun (WGS) entry which is preliminary data.</text>
</comment>
<dbReference type="InterPro" id="IPR014755">
    <property type="entry name" value="Cu-Rt/internalin_Ig-like"/>
</dbReference>
<dbReference type="InterPro" id="IPR014756">
    <property type="entry name" value="Ig_E-set"/>
</dbReference>
<evidence type="ECO:0000259" key="10">
    <source>
        <dbReference type="Pfam" id="PF04234"/>
    </source>
</evidence>
<accession>A0ABQ3UI04</accession>
<keyword evidence="2" id="KW-1003">Cell membrane</keyword>
<dbReference type="PANTHER" id="PTHR34820">
    <property type="entry name" value="INNER MEMBRANE PROTEIN YEBZ"/>
    <property type="match status" value="1"/>
</dbReference>
<feature type="transmembrane region" description="Helical" evidence="9">
    <location>
        <begin position="275"/>
        <end position="292"/>
    </location>
</feature>
<keyword evidence="5" id="KW-0732">Signal</keyword>
<evidence type="ECO:0000256" key="3">
    <source>
        <dbReference type="ARBA" id="ARBA00022692"/>
    </source>
</evidence>
<dbReference type="Pfam" id="PF04234">
    <property type="entry name" value="CopC"/>
    <property type="match status" value="1"/>
</dbReference>
<evidence type="ECO:0000313" key="13">
    <source>
        <dbReference type="EMBL" id="GHO52342.1"/>
    </source>
</evidence>
<feature type="transmembrane region" description="Helical" evidence="9">
    <location>
        <begin position="304"/>
        <end position="328"/>
    </location>
</feature>
<dbReference type="EMBL" id="BNJG01000001">
    <property type="protein sequence ID" value="GHO52342.1"/>
    <property type="molecule type" value="Genomic_DNA"/>
</dbReference>
<feature type="transmembrane region" description="Helical" evidence="9">
    <location>
        <begin position="485"/>
        <end position="505"/>
    </location>
</feature>
<feature type="domain" description="CopC" evidence="10">
    <location>
        <begin position="43"/>
        <end position="142"/>
    </location>
</feature>
<keyword evidence="7" id="KW-0186">Copper</keyword>
<proteinExistence type="predicted"/>
<evidence type="ECO:0000259" key="11">
    <source>
        <dbReference type="Pfam" id="PF05425"/>
    </source>
</evidence>
<keyword evidence="4" id="KW-0479">Metal-binding</keyword>
<evidence type="ECO:0000259" key="12">
    <source>
        <dbReference type="Pfam" id="PF13115"/>
    </source>
</evidence>
<keyword evidence="6 9" id="KW-1133">Transmembrane helix</keyword>
<feature type="transmembrane region" description="Helical" evidence="9">
    <location>
        <begin position="427"/>
        <end position="449"/>
    </location>
</feature>
<feature type="transmembrane region" description="Helical" evidence="9">
    <location>
        <begin position="348"/>
        <end position="368"/>
    </location>
</feature>
<evidence type="ECO:0000256" key="2">
    <source>
        <dbReference type="ARBA" id="ARBA00022475"/>
    </source>
</evidence>
<feature type="transmembrane region" description="Helical" evidence="9">
    <location>
        <begin position="174"/>
        <end position="194"/>
    </location>
</feature>
<reference evidence="13 14" key="1">
    <citation type="journal article" date="2021" name="Int. J. Syst. Evol. Microbiol.">
        <title>Reticulibacter mediterranei gen. nov., sp. nov., within the new family Reticulibacteraceae fam. nov., and Ktedonospora formicarum gen. nov., sp. nov., Ktedonobacter robiniae sp. nov., Dictyobacter formicarum sp. nov. and Dictyobacter arantiisoli sp. nov., belonging to the class Ktedonobacteria.</title>
        <authorList>
            <person name="Yabe S."/>
            <person name="Zheng Y."/>
            <person name="Wang C.M."/>
            <person name="Sakai Y."/>
            <person name="Abe K."/>
            <person name="Yokota A."/>
            <person name="Donadio S."/>
            <person name="Cavaletti L."/>
            <person name="Monciardini P."/>
        </authorList>
    </citation>
    <scope>NUCLEOTIDE SEQUENCE [LARGE SCALE GENOMIC DNA]</scope>
    <source>
        <strain evidence="13 14">SOSP1-30</strain>
    </source>
</reference>
<feature type="transmembrane region" description="Helical" evidence="9">
    <location>
        <begin position="388"/>
        <end position="407"/>
    </location>
</feature>
<dbReference type="InterPro" id="IPR032693">
    <property type="entry name" value="YtkA-like_dom"/>
</dbReference>
<dbReference type="PANTHER" id="PTHR34820:SF4">
    <property type="entry name" value="INNER MEMBRANE PROTEIN YEBZ"/>
    <property type="match status" value="1"/>
</dbReference>